<evidence type="ECO:0000256" key="1">
    <source>
        <dbReference type="SAM" id="MobiDB-lite"/>
    </source>
</evidence>
<dbReference type="AlphaFoldDB" id="A0A9N7YEM1"/>
<keyword evidence="3" id="KW-1185">Reference proteome</keyword>
<feature type="region of interest" description="Disordered" evidence="1">
    <location>
        <begin position="58"/>
        <end position="78"/>
    </location>
</feature>
<name>A0A9N7YEM1_PLEPL</name>
<gene>
    <name evidence="2" type="ORF">PLEPLA_LOCUS10801</name>
</gene>
<sequence>MTTRGKSMKLYTLHALRSVDRSTLLSAKQYKICEASLVLDDFRAAPSHSVKWRETIPIAEGQRSEKDRGRELGRKREADGLQPYMDKALLFPRFVALTPGMMPDAAHMAPQHHQEVQLVQCHS</sequence>
<dbReference type="EMBL" id="CADEAL010000618">
    <property type="protein sequence ID" value="CAB1422883.1"/>
    <property type="molecule type" value="Genomic_DNA"/>
</dbReference>
<dbReference type="Proteomes" id="UP001153269">
    <property type="component" value="Unassembled WGS sequence"/>
</dbReference>
<feature type="compositionally biased region" description="Basic and acidic residues" evidence="1">
    <location>
        <begin position="62"/>
        <end position="78"/>
    </location>
</feature>
<evidence type="ECO:0000313" key="2">
    <source>
        <dbReference type="EMBL" id="CAB1422883.1"/>
    </source>
</evidence>
<protein>
    <submittedName>
        <fullName evidence="2">Uncharacterized protein</fullName>
    </submittedName>
</protein>
<evidence type="ECO:0000313" key="3">
    <source>
        <dbReference type="Proteomes" id="UP001153269"/>
    </source>
</evidence>
<proteinExistence type="predicted"/>
<accession>A0A9N7YEM1</accession>
<comment type="caution">
    <text evidence="2">The sequence shown here is derived from an EMBL/GenBank/DDBJ whole genome shotgun (WGS) entry which is preliminary data.</text>
</comment>
<organism evidence="2 3">
    <name type="scientific">Pleuronectes platessa</name>
    <name type="common">European plaice</name>
    <dbReference type="NCBI Taxonomy" id="8262"/>
    <lineage>
        <taxon>Eukaryota</taxon>
        <taxon>Metazoa</taxon>
        <taxon>Chordata</taxon>
        <taxon>Craniata</taxon>
        <taxon>Vertebrata</taxon>
        <taxon>Euteleostomi</taxon>
        <taxon>Actinopterygii</taxon>
        <taxon>Neopterygii</taxon>
        <taxon>Teleostei</taxon>
        <taxon>Neoteleostei</taxon>
        <taxon>Acanthomorphata</taxon>
        <taxon>Carangaria</taxon>
        <taxon>Pleuronectiformes</taxon>
        <taxon>Pleuronectoidei</taxon>
        <taxon>Pleuronectidae</taxon>
        <taxon>Pleuronectes</taxon>
    </lineage>
</organism>
<reference evidence="2" key="1">
    <citation type="submission" date="2020-03" db="EMBL/GenBank/DDBJ databases">
        <authorList>
            <person name="Weist P."/>
        </authorList>
    </citation>
    <scope>NUCLEOTIDE SEQUENCE</scope>
</reference>